<name>A0A812TCH7_SYMPI</name>
<dbReference type="SUPFAM" id="SSF52425">
    <property type="entry name" value="Cryptochrome/photolyase, N-terminal domain"/>
    <property type="match status" value="1"/>
</dbReference>
<sequence length="254" mass="29176">MSILLLAICLQYICPSGASKPLINVVWFKCTDLRTHDHAALKAAHSDKLPVLHLYVFDPFWYEGKTRLCSFPKTGVLRTRFQIEALEDLASRLQLKGHRLNVRTNVSTAECFRELCKDYDINAVFAFHEICSEELRIQRQVKDVLHENGAGSLQLHWGYELLHHDDLPFDTKDRGAFKEIEIFLGRVKGVSPRPSAWQQPDFVKGPEKAVHWQRARKNIPRAEEVLGNNYVPAEDLLLEFRWQGGETAALARMQ</sequence>
<feature type="domain" description="Photolyase/cryptochrome alpha/beta" evidence="2">
    <location>
        <begin position="23"/>
        <end position="161"/>
    </location>
</feature>
<gene>
    <name evidence="3" type="primary">CRYD</name>
    <name evidence="3" type="ORF">SPIL2461_LOCUS13794</name>
</gene>
<evidence type="ECO:0000313" key="3">
    <source>
        <dbReference type="EMBL" id="CAE7525330.1"/>
    </source>
</evidence>
<dbReference type="Gene3D" id="3.40.50.620">
    <property type="entry name" value="HUPs"/>
    <property type="match status" value="1"/>
</dbReference>
<evidence type="ECO:0000256" key="1">
    <source>
        <dbReference type="SAM" id="SignalP"/>
    </source>
</evidence>
<keyword evidence="1" id="KW-0732">Signal</keyword>
<dbReference type="Pfam" id="PF00875">
    <property type="entry name" value="DNA_photolyase"/>
    <property type="match status" value="1"/>
</dbReference>
<dbReference type="PROSITE" id="PS51645">
    <property type="entry name" value="PHR_CRY_ALPHA_BETA"/>
    <property type="match status" value="1"/>
</dbReference>
<dbReference type="OrthoDB" id="435881at2759"/>
<feature type="non-terminal residue" evidence="3">
    <location>
        <position position="254"/>
    </location>
</feature>
<dbReference type="Proteomes" id="UP000649617">
    <property type="component" value="Unassembled WGS sequence"/>
</dbReference>
<dbReference type="InterPro" id="IPR002081">
    <property type="entry name" value="Cryptochrome/DNA_photolyase_1"/>
</dbReference>
<comment type="caution">
    <text evidence="3">The sequence shown here is derived from an EMBL/GenBank/DDBJ whole genome shotgun (WGS) entry which is preliminary data.</text>
</comment>
<feature type="chain" id="PRO_5032538956" evidence="1">
    <location>
        <begin position="19"/>
        <end position="254"/>
    </location>
</feature>
<dbReference type="GO" id="GO:0003677">
    <property type="term" value="F:DNA binding"/>
    <property type="evidence" value="ECO:0007669"/>
    <property type="project" value="TreeGrafter"/>
</dbReference>
<proteinExistence type="predicted"/>
<accession>A0A812TCH7</accession>
<organism evidence="3 4">
    <name type="scientific">Symbiodinium pilosum</name>
    <name type="common">Dinoflagellate</name>
    <dbReference type="NCBI Taxonomy" id="2952"/>
    <lineage>
        <taxon>Eukaryota</taxon>
        <taxon>Sar</taxon>
        <taxon>Alveolata</taxon>
        <taxon>Dinophyceae</taxon>
        <taxon>Suessiales</taxon>
        <taxon>Symbiodiniaceae</taxon>
        <taxon>Symbiodinium</taxon>
    </lineage>
</organism>
<dbReference type="GO" id="GO:0071949">
    <property type="term" value="F:FAD binding"/>
    <property type="evidence" value="ECO:0007669"/>
    <property type="project" value="TreeGrafter"/>
</dbReference>
<dbReference type="AlphaFoldDB" id="A0A812TCH7"/>
<dbReference type="InterPro" id="IPR006050">
    <property type="entry name" value="DNA_photolyase_N"/>
</dbReference>
<protein>
    <submittedName>
        <fullName evidence="3">CRYD protein</fullName>
    </submittedName>
</protein>
<evidence type="ECO:0000313" key="4">
    <source>
        <dbReference type="Proteomes" id="UP000649617"/>
    </source>
</evidence>
<dbReference type="GO" id="GO:0003904">
    <property type="term" value="F:deoxyribodipyrimidine photo-lyase activity"/>
    <property type="evidence" value="ECO:0007669"/>
    <property type="project" value="TreeGrafter"/>
</dbReference>
<evidence type="ECO:0000259" key="2">
    <source>
        <dbReference type="PROSITE" id="PS51645"/>
    </source>
</evidence>
<dbReference type="InterPro" id="IPR036155">
    <property type="entry name" value="Crypto/Photolyase_N_sf"/>
</dbReference>
<keyword evidence="4" id="KW-1185">Reference proteome</keyword>
<dbReference type="InterPro" id="IPR014729">
    <property type="entry name" value="Rossmann-like_a/b/a_fold"/>
</dbReference>
<dbReference type="EMBL" id="CAJNIZ010030668">
    <property type="protein sequence ID" value="CAE7525330.1"/>
    <property type="molecule type" value="Genomic_DNA"/>
</dbReference>
<reference evidence="3" key="1">
    <citation type="submission" date="2021-02" db="EMBL/GenBank/DDBJ databases">
        <authorList>
            <person name="Dougan E. K."/>
            <person name="Rhodes N."/>
            <person name="Thang M."/>
            <person name="Chan C."/>
        </authorList>
    </citation>
    <scope>NUCLEOTIDE SEQUENCE</scope>
</reference>
<feature type="signal peptide" evidence="1">
    <location>
        <begin position="1"/>
        <end position="18"/>
    </location>
</feature>
<dbReference type="PANTHER" id="PTHR11455">
    <property type="entry name" value="CRYPTOCHROME"/>
    <property type="match status" value="1"/>
</dbReference>